<gene>
    <name evidence="9" type="ORF">GTO89_02175</name>
</gene>
<feature type="domain" description="ABC transmembrane type-1" evidence="8">
    <location>
        <begin position="137"/>
        <end position="321"/>
    </location>
</feature>
<evidence type="ECO:0000259" key="8">
    <source>
        <dbReference type="PROSITE" id="PS50928"/>
    </source>
</evidence>
<keyword evidence="6 7" id="KW-0472">Membrane</keyword>
<feature type="transmembrane region" description="Helical" evidence="7">
    <location>
        <begin position="24"/>
        <end position="43"/>
    </location>
</feature>
<feature type="transmembrane region" description="Helical" evidence="7">
    <location>
        <begin position="256"/>
        <end position="279"/>
    </location>
</feature>
<comment type="caution">
    <text evidence="9">The sequence shown here is derived from an EMBL/GenBank/DDBJ whole genome shotgun (WGS) entry which is preliminary data.</text>
</comment>
<dbReference type="InterPro" id="IPR000515">
    <property type="entry name" value="MetI-like"/>
</dbReference>
<sequence>MFRTPEATVDSTPVRWGTGRWKELATDLTPLVLLLLFWGEYTFLPNKTVFLKGAYLAKGFPFLILLYLLSLGVACLRQDYREKLRRNIPLLSGLIGVTIVWDLVTLKTGWLPLPQFPSPGAVFAALITDSDVLLLSVAHSLRLLILGYFLGVLVGLPTGVLMGWYSSVNYWLSPILRFIGPIPATAWIPVAMVLLPTSFVASVFLVALATWFPVTIMTWSGVGNVSKAYYEVARTLGADARYLILKVAVPASLPSIFIGLFMGLGSSFATLVVAELLGVKAGMGWYVSWAQGWAEYAKVWAALIVMGVIFSGTITLLFQVRDRLLIWQKGLIKW</sequence>
<feature type="transmembrane region" description="Helical" evidence="7">
    <location>
        <begin position="186"/>
        <end position="212"/>
    </location>
</feature>
<keyword evidence="3" id="KW-1003">Cell membrane</keyword>
<dbReference type="PROSITE" id="PS50928">
    <property type="entry name" value="ABC_TM1"/>
    <property type="match status" value="1"/>
</dbReference>
<dbReference type="PANTHER" id="PTHR30151:SF0">
    <property type="entry name" value="ABC TRANSPORTER PERMEASE PROTEIN MJ0413-RELATED"/>
    <property type="match status" value="1"/>
</dbReference>
<dbReference type="InterPro" id="IPR035906">
    <property type="entry name" value="MetI-like_sf"/>
</dbReference>
<dbReference type="Proteomes" id="UP000471031">
    <property type="component" value="Unassembled WGS sequence"/>
</dbReference>
<evidence type="ECO:0000256" key="1">
    <source>
        <dbReference type="ARBA" id="ARBA00004651"/>
    </source>
</evidence>
<evidence type="ECO:0000256" key="6">
    <source>
        <dbReference type="ARBA" id="ARBA00023136"/>
    </source>
</evidence>
<dbReference type="CDD" id="cd06261">
    <property type="entry name" value="TM_PBP2"/>
    <property type="match status" value="1"/>
</dbReference>
<evidence type="ECO:0000313" key="9">
    <source>
        <dbReference type="EMBL" id="MZP41838.1"/>
    </source>
</evidence>
<accession>A0A845L6J4</accession>
<dbReference type="RefSeq" id="WP_161260434.1">
    <property type="nucleotide sequence ID" value="NZ_JAFBDC010000002.1"/>
</dbReference>
<feature type="transmembrane region" description="Helical" evidence="7">
    <location>
        <begin position="145"/>
        <end position="166"/>
    </location>
</feature>
<name>A0A845L6J4_HELGE</name>
<evidence type="ECO:0000256" key="2">
    <source>
        <dbReference type="ARBA" id="ARBA00022448"/>
    </source>
</evidence>
<dbReference type="GO" id="GO:0055085">
    <property type="term" value="P:transmembrane transport"/>
    <property type="evidence" value="ECO:0007669"/>
    <property type="project" value="InterPro"/>
</dbReference>
<dbReference type="GO" id="GO:0005886">
    <property type="term" value="C:plasma membrane"/>
    <property type="evidence" value="ECO:0007669"/>
    <property type="project" value="UniProtKB-SubCell"/>
</dbReference>
<dbReference type="AlphaFoldDB" id="A0A845L6J4"/>
<evidence type="ECO:0000256" key="5">
    <source>
        <dbReference type="ARBA" id="ARBA00022989"/>
    </source>
</evidence>
<keyword evidence="5 7" id="KW-1133">Transmembrane helix</keyword>
<evidence type="ECO:0000313" key="10">
    <source>
        <dbReference type="Proteomes" id="UP000471031"/>
    </source>
</evidence>
<evidence type="ECO:0000256" key="7">
    <source>
        <dbReference type="RuleBase" id="RU363032"/>
    </source>
</evidence>
<proteinExistence type="inferred from homology"/>
<feature type="transmembrane region" description="Helical" evidence="7">
    <location>
        <begin position="299"/>
        <end position="320"/>
    </location>
</feature>
<reference evidence="9 10" key="1">
    <citation type="submission" date="2020-01" db="EMBL/GenBank/DDBJ databases">
        <title>Whole genome sequence of Heliobacterium gestii DSM 11169.</title>
        <authorList>
            <person name="Kyndt J.A."/>
            <person name="Meyer T.E."/>
        </authorList>
    </citation>
    <scope>NUCLEOTIDE SEQUENCE [LARGE SCALE GENOMIC DNA]</scope>
    <source>
        <strain evidence="9 10">DSM 11169</strain>
    </source>
</reference>
<dbReference type="Pfam" id="PF00528">
    <property type="entry name" value="BPD_transp_1"/>
    <property type="match status" value="1"/>
</dbReference>
<keyword evidence="4 7" id="KW-0812">Transmembrane</keyword>
<dbReference type="OrthoDB" id="9804353at2"/>
<dbReference type="PANTHER" id="PTHR30151">
    <property type="entry name" value="ALKANE SULFONATE ABC TRANSPORTER-RELATED, MEMBRANE SUBUNIT"/>
    <property type="match status" value="1"/>
</dbReference>
<dbReference type="SUPFAM" id="SSF161098">
    <property type="entry name" value="MetI-like"/>
    <property type="match status" value="1"/>
</dbReference>
<evidence type="ECO:0000256" key="3">
    <source>
        <dbReference type="ARBA" id="ARBA00022475"/>
    </source>
</evidence>
<comment type="similarity">
    <text evidence="7">Belongs to the binding-protein-dependent transport system permease family.</text>
</comment>
<dbReference type="Gene3D" id="1.10.3720.10">
    <property type="entry name" value="MetI-like"/>
    <property type="match status" value="1"/>
</dbReference>
<dbReference type="EMBL" id="WXEX01000002">
    <property type="protein sequence ID" value="MZP41838.1"/>
    <property type="molecule type" value="Genomic_DNA"/>
</dbReference>
<evidence type="ECO:0000256" key="4">
    <source>
        <dbReference type="ARBA" id="ARBA00022692"/>
    </source>
</evidence>
<feature type="transmembrane region" description="Helical" evidence="7">
    <location>
        <begin position="88"/>
        <end position="106"/>
    </location>
</feature>
<keyword evidence="10" id="KW-1185">Reference proteome</keyword>
<comment type="subcellular location">
    <subcellularLocation>
        <location evidence="1 7">Cell membrane</location>
        <topology evidence="1 7">Multi-pass membrane protein</topology>
    </subcellularLocation>
</comment>
<protein>
    <submittedName>
        <fullName evidence="9">ABC transporter permease subunit</fullName>
    </submittedName>
</protein>
<feature type="transmembrane region" description="Helical" evidence="7">
    <location>
        <begin position="118"/>
        <end position="138"/>
    </location>
</feature>
<feature type="transmembrane region" description="Helical" evidence="7">
    <location>
        <begin position="55"/>
        <end position="76"/>
    </location>
</feature>
<organism evidence="9 10">
    <name type="scientific">Heliomicrobium gestii</name>
    <name type="common">Heliobacterium gestii</name>
    <dbReference type="NCBI Taxonomy" id="2699"/>
    <lineage>
        <taxon>Bacteria</taxon>
        <taxon>Bacillati</taxon>
        <taxon>Bacillota</taxon>
        <taxon>Clostridia</taxon>
        <taxon>Eubacteriales</taxon>
        <taxon>Heliobacteriaceae</taxon>
        <taxon>Heliomicrobium</taxon>
    </lineage>
</organism>
<keyword evidence="2 7" id="KW-0813">Transport</keyword>